<dbReference type="GO" id="GO:0009535">
    <property type="term" value="C:chloroplast thylakoid membrane"/>
    <property type="evidence" value="ECO:0007669"/>
    <property type="project" value="TreeGrafter"/>
</dbReference>
<reference evidence="4" key="1">
    <citation type="submission" date="2020-07" db="EMBL/GenBank/DDBJ databases">
        <title>Ethylene signaling mediates host invasion by parasitic plants.</title>
        <authorList>
            <person name="Yoshida S."/>
        </authorList>
    </citation>
    <scope>NUCLEOTIDE SEQUENCE</scope>
    <source>
        <strain evidence="4">Okayama</strain>
    </source>
</reference>
<dbReference type="InterPro" id="IPR035979">
    <property type="entry name" value="RBD_domain_sf"/>
</dbReference>
<gene>
    <name evidence="4" type="ORF">PHJA_001480700</name>
</gene>
<dbReference type="EMBL" id="BMAC01000311">
    <property type="protein sequence ID" value="GFP93363.1"/>
    <property type="molecule type" value="Genomic_DNA"/>
</dbReference>
<accession>A0A830CBH7</accession>
<dbReference type="GO" id="GO:1901259">
    <property type="term" value="P:chloroplast rRNA processing"/>
    <property type="evidence" value="ECO:0007669"/>
    <property type="project" value="TreeGrafter"/>
</dbReference>
<organism evidence="4 5">
    <name type="scientific">Phtheirospermum japonicum</name>
    <dbReference type="NCBI Taxonomy" id="374723"/>
    <lineage>
        <taxon>Eukaryota</taxon>
        <taxon>Viridiplantae</taxon>
        <taxon>Streptophyta</taxon>
        <taxon>Embryophyta</taxon>
        <taxon>Tracheophyta</taxon>
        <taxon>Spermatophyta</taxon>
        <taxon>Magnoliopsida</taxon>
        <taxon>eudicotyledons</taxon>
        <taxon>Gunneridae</taxon>
        <taxon>Pentapetalae</taxon>
        <taxon>asterids</taxon>
        <taxon>lamiids</taxon>
        <taxon>Lamiales</taxon>
        <taxon>Orobanchaceae</taxon>
        <taxon>Orobanchaceae incertae sedis</taxon>
        <taxon>Phtheirospermum</taxon>
    </lineage>
</organism>
<dbReference type="InterPro" id="IPR000504">
    <property type="entry name" value="RRM_dom"/>
</dbReference>
<evidence type="ECO:0000313" key="5">
    <source>
        <dbReference type="Proteomes" id="UP000653305"/>
    </source>
</evidence>
<dbReference type="CDD" id="cd00590">
    <property type="entry name" value="RRM_SF"/>
    <property type="match status" value="1"/>
</dbReference>
<dbReference type="Proteomes" id="UP000653305">
    <property type="component" value="Unassembled WGS sequence"/>
</dbReference>
<keyword evidence="1 2" id="KW-0694">RNA-binding</keyword>
<keyword evidence="5" id="KW-1185">Reference proteome</keyword>
<sequence length="274" mass="30578">MAAFRLVHFPTASSRSSPTHQFFPSPPPRNPCLLSLTTKPRRPNLHLFLVRADAQAQAQVQPIVQSEENVVEEDGVSKTRLLVQNVPWTCTVDDIRPIFEKYGTVVDIEFSMYNKTRNRGLAFVSMASHEEAAAAIKNLESTEFEGRVLKLDWAKPKKTKPPTPSPRPKPLPVHNLFVANLSFRAGSKDLKDFFNAENANAVFAEVIYHDNPRRPAGYGFVSFNTKAEADAALAAFEGKEFMGRPIRVAHSKKFLRQETKAAIESDETESAKVA</sequence>
<dbReference type="AlphaFoldDB" id="A0A830CBH7"/>
<dbReference type="GO" id="GO:0003729">
    <property type="term" value="F:mRNA binding"/>
    <property type="evidence" value="ECO:0007669"/>
    <property type="project" value="TreeGrafter"/>
</dbReference>
<dbReference type="PANTHER" id="PTHR48025:SF17">
    <property type="entry name" value="28 KDA RIBONUCLEOPROTEIN, CHLOROPLASTIC"/>
    <property type="match status" value="1"/>
</dbReference>
<feature type="domain" description="RRM" evidence="3">
    <location>
        <begin position="174"/>
        <end position="253"/>
    </location>
</feature>
<name>A0A830CBH7_9LAMI</name>
<protein>
    <submittedName>
        <fullName evidence="4">RNA-binding protein cp33 chloroplastic</fullName>
    </submittedName>
</protein>
<comment type="caution">
    <text evidence="4">The sequence shown here is derived from an EMBL/GenBank/DDBJ whole genome shotgun (WGS) entry which is preliminary data.</text>
</comment>
<dbReference type="OrthoDB" id="272703at2759"/>
<dbReference type="PANTHER" id="PTHR48025">
    <property type="entry name" value="OS02G0815200 PROTEIN"/>
    <property type="match status" value="1"/>
</dbReference>
<dbReference type="SMART" id="SM00360">
    <property type="entry name" value="RRM"/>
    <property type="match status" value="2"/>
</dbReference>
<evidence type="ECO:0000259" key="3">
    <source>
        <dbReference type="PROSITE" id="PS50102"/>
    </source>
</evidence>
<dbReference type="PROSITE" id="PS50102">
    <property type="entry name" value="RRM"/>
    <property type="match status" value="2"/>
</dbReference>
<evidence type="ECO:0000313" key="4">
    <source>
        <dbReference type="EMBL" id="GFP93363.1"/>
    </source>
</evidence>
<dbReference type="InterPro" id="IPR050502">
    <property type="entry name" value="Euk_RNA-bind_prot"/>
</dbReference>
<proteinExistence type="predicted"/>
<dbReference type="Gene3D" id="3.30.70.330">
    <property type="match status" value="2"/>
</dbReference>
<dbReference type="SUPFAM" id="SSF54928">
    <property type="entry name" value="RNA-binding domain, RBD"/>
    <property type="match status" value="1"/>
</dbReference>
<feature type="domain" description="RRM" evidence="3">
    <location>
        <begin position="79"/>
        <end position="156"/>
    </location>
</feature>
<evidence type="ECO:0000256" key="2">
    <source>
        <dbReference type="PROSITE-ProRule" id="PRU00176"/>
    </source>
</evidence>
<dbReference type="Pfam" id="PF00076">
    <property type="entry name" value="RRM_1"/>
    <property type="match status" value="2"/>
</dbReference>
<evidence type="ECO:0000256" key="1">
    <source>
        <dbReference type="ARBA" id="ARBA00022884"/>
    </source>
</evidence>
<dbReference type="InterPro" id="IPR012677">
    <property type="entry name" value="Nucleotide-bd_a/b_plait_sf"/>
</dbReference>